<feature type="domain" description="NlpC/P60" evidence="7">
    <location>
        <begin position="236"/>
        <end position="350"/>
    </location>
</feature>
<evidence type="ECO:0000256" key="5">
    <source>
        <dbReference type="SAM" id="Coils"/>
    </source>
</evidence>
<evidence type="ECO:0000313" key="8">
    <source>
        <dbReference type="EMBL" id="CAG6395709.1"/>
    </source>
</evidence>
<evidence type="ECO:0000259" key="7">
    <source>
        <dbReference type="PROSITE" id="PS51935"/>
    </source>
</evidence>
<comment type="caution">
    <text evidence="8">The sequence shown here is derived from an EMBL/GenBank/DDBJ whole genome shotgun (WGS) entry which is preliminary data.</text>
</comment>
<dbReference type="Pfam" id="PF00877">
    <property type="entry name" value="NLPC_P60"/>
    <property type="match status" value="1"/>
</dbReference>
<name>A0A9W4GSC1_9ACTN</name>
<dbReference type="PROSITE" id="PS51935">
    <property type="entry name" value="NLPC_P60"/>
    <property type="match status" value="1"/>
</dbReference>
<evidence type="ECO:0000256" key="4">
    <source>
        <dbReference type="ARBA" id="ARBA00022807"/>
    </source>
</evidence>
<evidence type="ECO:0000256" key="2">
    <source>
        <dbReference type="ARBA" id="ARBA00022670"/>
    </source>
</evidence>
<feature type="coiled-coil region" evidence="5">
    <location>
        <begin position="140"/>
        <end position="167"/>
    </location>
</feature>
<feature type="chain" id="PRO_5040865675" evidence="6">
    <location>
        <begin position="31"/>
        <end position="350"/>
    </location>
</feature>
<protein>
    <submittedName>
        <fullName evidence="8">Cell wall-associated hydrolase, NlpC family</fullName>
    </submittedName>
</protein>
<evidence type="ECO:0000256" key="6">
    <source>
        <dbReference type="SAM" id="SignalP"/>
    </source>
</evidence>
<keyword evidence="2" id="KW-0645">Protease</keyword>
<keyword evidence="9" id="KW-1185">Reference proteome</keyword>
<dbReference type="EMBL" id="CAJSLV010000065">
    <property type="protein sequence ID" value="CAG6395709.1"/>
    <property type="molecule type" value="Genomic_DNA"/>
</dbReference>
<dbReference type="Gene3D" id="3.90.1720.10">
    <property type="entry name" value="endopeptidase domain like (from Nostoc punctiforme)"/>
    <property type="match status" value="1"/>
</dbReference>
<reference evidence="8" key="1">
    <citation type="submission" date="2021-05" db="EMBL/GenBank/DDBJ databases">
        <authorList>
            <person name="Arsene-Ploetze F."/>
        </authorList>
    </citation>
    <scope>NUCLEOTIDE SEQUENCE</scope>
    <source>
        <strain evidence="8">DSM 42138</strain>
    </source>
</reference>
<dbReference type="PANTHER" id="PTHR47359:SF3">
    <property type="entry name" value="NLP_P60 DOMAIN-CONTAINING PROTEIN-RELATED"/>
    <property type="match status" value="1"/>
</dbReference>
<evidence type="ECO:0000313" key="9">
    <source>
        <dbReference type="Proteomes" id="UP001152519"/>
    </source>
</evidence>
<evidence type="ECO:0000256" key="3">
    <source>
        <dbReference type="ARBA" id="ARBA00022801"/>
    </source>
</evidence>
<dbReference type="InterPro" id="IPR051794">
    <property type="entry name" value="PG_Endopeptidase_C40"/>
</dbReference>
<dbReference type="InterPro" id="IPR038765">
    <property type="entry name" value="Papain-like_cys_pep_sf"/>
</dbReference>
<evidence type="ECO:0000256" key="1">
    <source>
        <dbReference type="ARBA" id="ARBA00007074"/>
    </source>
</evidence>
<keyword evidence="6" id="KW-0732">Signal</keyword>
<dbReference type="InterPro" id="IPR000064">
    <property type="entry name" value="NLP_P60_dom"/>
</dbReference>
<dbReference type="Proteomes" id="UP001152519">
    <property type="component" value="Unassembled WGS sequence"/>
</dbReference>
<feature type="signal peptide" evidence="6">
    <location>
        <begin position="1"/>
        <end position="30"/>
    </location>
</feature>
<proteinExistence type="inferred from homology"/>
<gene>
    <name evidence="8" type="ORF">SCOCK_350043</name>
</gene>
<keyword evidence="3 8" id="KW-0378">Hydrolase</keyword>
<accession>A0A9W4GSC1</accession>
<dbReference type="GO" id="GO:0006508">
    <property type="term" value="P:proteolysis"/>
    <property type="evidence" value="ECO:0007669"/>
    <property type="project" value="UniProtKB-KW"/>
</dbReference>
<dbReference type="SUPFAM" id="SSF54001">
    <property type="entry name" value="Cysteine proteinases"/>
    <property type="match status" value="1"/>
</dbReference>
<dbReference type="InterPro" id="IPR006311">
    <property type="entry name" value="TAT_signal"/>
</dbReference>
<keyword evidence="4" id="KW-0788">Thiol protease</keyword>
<sequence>MASHRRAPQPGLAVRTTRVTVLSAAAAATAALSGGTAQIAAADPAPAAGPDTATRLDRLYQQAEQATESYDAAQERARQLRADVATLQDRAAQGQQRVNELRNELGALAAEQYRGGALDPSIALLLSDDPAHSLDRAAALDRLGARQTQQLRELQDAEKALDGQRRQAAGKLTELNRTTAELGRRKTAVQQALAAARRVLYTLPPAQRAGYVPGMGDRASRDRVPLPDLPKLPAASGRAALAVAAARQVLGSPYVWGATGPHSFDCSGLMQYAYGRAGVALPRTSQEQMNAGRRVPLDQARPGDLVIYRGDAGHVAMYVGGGRVIHAPYPGAQVRYDPVGMMPITAVTRP</sequence>
<dbReference type="GO" id="GO:0008234">
    <property type="term" value="F:cysteine-type peptidase activity"/>
    <property type="evidence" value="ECO:0007669"/>
    <property type="project" value="UniProtKB-KW"/>
</dbReference>
<dbReference type="RefSeq" id="WP_251493058.1">
    <property type="nucleotide sequence ID" value="NZ_CAJSLV010000065.1"/>
</dbReference>
<organism evidence="8 9">
    <name type="scientific">Actinacidiphila cocklensis</name>
    <dbReference type="NCBI Taxonomy" id="887465"/>
    <lineage>
        <taxon>Bacteria</taxon>
        <taxon>Bacillati</taxon>
        <taxon>Actinomycetota</taxon>
        <taxon>Actinomycetes</taxon>
        <taxon>Kitasatosporales</taxon>
        <taxon>Streptomycetaceae</taxon>
        <taxon>Actinacidiphila</taxon>
    </lineage>
</organism>
<dbReference type="PANTHER" id="PTHR47359">
    <property type="entry name" value="PEPTIDOGLYCAN DL-ENDOPEPTIDASE CWLO"/>
    <property type="match status" value="1"/>
</dbReference>
<feature type="coiled-coil region" evidence="5">
    <location>
        <begin position="56"/>
        <end position="111"/>
    </location>
</feature>
<keyword evidence="5" id="KW-0175">Coiled coil</keyword>
<dbReference type="Gene3D" id="6.10.250.3150">
    <property type="match status" value="1"/>
</dbReference>
<comment type="similarity">
    <text evidence="1">Belongs to the peptidase C40 family.</text>
</comment>
<dbReference type="AlphaFoldDB" id="A0A9W4GSC1"/>
<dbReference type="PROSITE" id="PS51318">
    <property type="entry name" value="TAT"/>
    <property type="match status" value="1"/>
</dbReference>